<keyword evidence="3" id="KW-0109">Calcium transport</keyword>
<dbReference type="Pfam" id="PF00092">
    <property type="entry name" value="VWA"/>
    <property type="match status" value="1"/>
</dbReference>
<evidence type="ECO:0000313" key="20">
    <source>
        <dbReference type="Proteomes" id="UP000230066"/>
    </source>
</evidence>
<accession>A0A4E0RAJ9</accession>
<evidence type="ECO:0000256" key="4">
    <source>
        <dbReference type="ARBA" id="ARBA00022673"/>
    </source>
</evidence>
<protein>
    <submittedName>
        <fullName evidence="19">Dihydropyridine-sensitive l-type calcium channel</fullName>
    </submittedName>
</protein>
<keyword evidence="14" id="KW-0325">Glycoprotein</keyword>
<evidence type="ECO:0000256" key="13">
    <source>
        <dbReference type="ARBA" id="ARBA00023157"/>
    </source>
</evidence>
<dbReference type="PROSITE" id="PS50234">
    <property type="entry name" value="VWFA"/>
    <property type="match status" value="1"/>
</dbReference>
<keyword evidence="8" id="KW-0106">Calcium</keyword>
<keyword evidence="20" id="KW-1185">Reference proteome</keyword>
<keyword evidence="13" id="KW-1015">Disulfide bond</keyword>
<dbReference type="Gene3D" id="3.30.450.20">
    <property type="entry name" value="PAS domain"/>
    <property type="match status" value="1"/>
</dbReference>
<feature type="signal peptide" evidence="17">
    <location>
        <begin position="1"/>
        <end position="20"/>
    </location>
</feature>
<evidence type="ECO:0000256" key="2">
    <source>
        <dbReference type="ARBA" id="ARBA00022448"/>
    </source>
</evidence>
<evidence type="ECO:0000256" key="17">
    <source>
        <dbReference type="SAM" id="SignalP"/>
    </source>
</evidence>
<dbReference type="PANTHER" id="PTHR10166:SF67">
    <property type="entry name" value="VWFA DOMAIN-CONTAINING PROTEIN"/>
    <property type="match status" value="1"/>
</dbReference>
<evidence type="ECO:0000256" key="3">
    <source>
        <dbReference type="ARBA" id="ARBA00022568"/>
    </source>
</evidence>
<evidence type="ECO:0000256" key="1">
    <source>
        <dbReference type="ARBA" id="ARBA00004479"/>
    </source>
</evidence>
<evidence type="ECO:0000256" key="5">
    <source>
        <dbReference type="ARBA" id="ARBA00022692"/>
    </source>
</evidence>
<dbReference type="Pfam" id="PF08399">
    <property type="entry name" value="VWA_N"/>
    <property type="match status" value="1"/>
</dbReference>
<comment type="caution">
    <text evidence="19">The sequence shown here is derived from an EMBL/GenBank/DDBJ whole genome shotgun (WGS) entry which is preliminary data.</text>
</comment>
<feature type="compositionally biased region" description="Basic and acidic residues" evidence="16">
    <location>
        <begin position="821"/>
        <end position="830"/>
    </location>
</feature>
<dbReference type="PANTHER" id="PTHR10166">
    <property type="entry name" value="VOLTAGE-DEPENDENT CALCIUM CHANNEL SUBUNIT ALPHA-2/DELTA-RELATED"/>
    <property type="match status" value="1"/>
</dbReference>
<keyword evidence="2" id="KW-0813">Transport</keyword>
<keyword evidence="10" id="KW-1133">Transmembrane helix</keyword>
<keyword evidence="12" id="KW-0472">Membrane</keyword>
<feature type="domain" description="VWFA" evidence="18">
    <location>
        <begin position="225"/>
        <end position="422"/>
    </location>
</feature>
<dbReference type="InterPro" id="IPR013608">
    <property type="entry name" value="VWA_N"/>
</dbReference>
<dbReference type="InterPro" id="IPR002035">
    <property type="entry name" value="VWF_A"/>
</dbReference>
<evidence type="ECO:0000256" key="14">
    <source>
        <dbReference type="ARBA" id="ARBA00023180"/>
    </source>
</evidence>
<keyword evidence="7 17" id="KW-0732">Signal</keyword>
<dbReference type="Gene3D" id="3.40.50.410">
    <property type="entry name" value="von Willebrand factor, type A domain"/>
    <property type="match status" value="1"/>
</dbReference>
<gene>
    <name evidence="19" type="ORF">D915_004562</name>
</gene>
<keyword evidence="4" id="KW-0107">Calcium channel</keyword>
<feature type="region of interest" description="Disordered" evidence="16">
    <location>
        <begin position="1020"/>
        <end position="1049"/>
    </location>
</feature>
<evidence type="ECO:0000256" key="15">
    <source>
        <dbReference type="ARBA" id="ARBA00023303"/>
    </source>
</evidence>
<organism evidence="19 20">
    <name type="scientific">Fasciola hepatica</name>
    <name type="common">Liver fluke</name>
    <dbReference type="NCBI Taxonomy" id="6192"/>
    <lineage>
        <taxon>Eukaryota</taxon>
        <taxon>Metazoa</taxon>
        <taxon>Spiralia</taxon>
        <taxon>Lophotrochozoa</taxon>
        <taxon>Platyhelminthes</taxon>
        <taxon>Trematoda</taxon>
        <taxon>Digenea</taxon>
        <taxon>Plagiorchiida</taxon>
        <taxon>Echinostomata</taxon>
        <taxon>Echinostomatoidea</taxon>
        <taxon>Fasciolidae</taxon>
        <taxon>Fasciola</taxon>
    </lineage>
</organism>
<dbReference type="SMART" id="SM00327">
    <property type="entry name" value="VWA"/>
    <property type="match status" value="1"/>
</dbReference>
<keyword evidence="9" id="KW-0851">Voltage-gated channel</keyword>
<keyword evidence="6" id="KW-0479">Metal-binding</keyword>
<evidence type="ECO:0000313" key="19">
    <source>
        <dbReference type="EMBL" id="THD24543.1"/>
    </source>
</evidence>
<dbReference type="InterPro" id="IPR051173">
    <property type="entry name" value="Ca_channel_alpha-2/delta"/>
</dbReference>
<dbReference type="GO" id="GO:0005245">
    <property type="term" value="F:voltage-gated calcium channel activity"/>
    <property type="evidence" value="ECO:0007669"/>
    <property type="project" value="TreeGrafter"/>
</dbReference>
<evidence type="ECO:0000256" key="11">
    <source>
        <dbReference type="ARBA" id="ARBA00023065"/>
    </source>
</evidence>
<feature type="region of interest" description="Disordered" evidence="16">
    <location>
        <begin position="812"/>
        <end position="837"/>
    </location>
</feature>
<evidence type="ECO:0000256" key="8">
    <source>
        <dbReference type="ARBA" id="ARBA00022837"/>
    </source>
</evidence>
<dbReference type="InterPro" id="IPR013680">
    <property type="entry name" value="VDCC_a2/dsu"/>
</dbReference>
<proteinExistence type="predicted"/>
<keyword evidence="5" id="KW-0812">Transmembrane</keyword>
<name>A0A4E0RAJ9_FASHE</name>
<evidence type="ECO:0000259" key="18">
    <source>
        <dbReference type="PROSITE" id="PS50234"/>
    </source>
</evidence>
<dbReference type="EMBL" id="JXXN02001544">
    <property type="protein sequence ID" value="THD24543.1"/>
    <property type="molecule type" value="Genomic_DNA"/>
</dbReference>
<sequence>MGLRLTIVALIVICIGSGGCRQDFSAYTGNFRDKIENLYSSSTKASEFSSMYRSLLESAGGRFETFDATAELEAYAAHFGKIIETTKQALQEVVSWTEEEASKYAWNPLLVAENVGYIDLRQLKLNDPRLTTVEKYPFKVFKGHSGVHVPVEVYGGDQLVFHALKWTGNLDYIFNQSRGLNFIYFASTSGIMRVYPAFSWEYKGVDLFDVRRRSWYNQGSAVPKDILLLLDTSGSMTGQSLKVANVTAQKIVSNLDENDYVAVAHFPGVLEHEPIALVNANNETERPCFQSFVRATKRNKMRLFHDLGSIKARGYARFDKALLSAFKMFENLTVGERPDRANMICNQVLVLITDDALHFDNSLMDALKQKPENIRILIYALGDPVSTIEEYEKAACSCQGYYKYIPPEGTVSNLMKDYHEKSTRIACGPNDSPLPADVVLHGAADVYQTQEYRGTGLMVSLSIPVYNRTNGSEFIGLMGTNLPVEHMIAQLPTNKLGPSGYGFAVNANGYVVFHPTLLSEIKKIEEPPNFDFLDLEFNRFGKKNAVRKKLIDNEDGVQEITDFIKVTDGVHTYASSRSYTHTRLPNTDFGLALVTPTEPTVYSSIAHSEQFEVNQVLGAEFAINTVFLQSIFQNSRAVVPEHVLDENRLPVLEVPSSSPVASEEFWRATRNYKDNHWSKTTTTTSTTTTTTTTRSAELSALATPDDAVVEIEVTTESVGFDFFNLFQSMGGRSLRKSRSVTEMETDCQSAQSENRSIPEYCLTEMEPFKPAIHSTIGPNNDELTNESTPYPKVSTGVDSEVVRLQTPIALSNEDTYPADGNKNKENEHNSDAPATAAEVYPTLSTENTLMRSTEEEINALPVSSTVTEEDMTDQVIPSVVDNISLESGKSVFQTEPPSTPSVRLMNVDNKKLEMPTTITELLTTALLDVPEIENSTVEEASPEPVTLTTAAINKTNPEADKPPFDAPVPPTAAENETDLLADEISSALPSVDLTTNPVSETQSSRITESLINMDNKGHISLTTSAPREDGPVSAEDGQKPTSSVRRKPKFSQASFKLTSMREQIQTYSPSVLPLRDFLRAARLQQKKNTERVRRILFDVLAAEADLKRDQPEPHSPVRSRTISLVSGLTWTVPSTYEEAFEGELSRAPVSSIHQRVFDANGIVFWVPIRSGNLPTPVQTEAINESVVESESAHFNATESSENKVNVTDELTNNSNGNKTEQLIQQEHKKLVPATEEPIGNEMEYLVSTEEPVPAPPAVTVFKSLELDSGSVKYKAGVVGMTLEPEFVQDQLRKIPGCAQDSEKVCYFLDDGGFIVSVNQFEYNDQIGLFLGRADPPLMHALLENNVYDHVKDYNFQAICHSVMEVAKTTSAASRLLPSSIRFCNQLILLGFGASWLYKQDEELGTTTRTFAFGLLLPFVVADQGSTGKANQEPYSCVQLTRRYFATHNSIYSEHAKDAGKVFGGSISCSETCNRDWSVQNVIGTNLQLLVADLACETCNHWDEEVPRGPVEDTGPDVCEEALHPKYRRQQDRCPAEAHAHNIQTCSSPGLMKSLLTLFVSFLFVFSHIVTA</sequence>
<evidence type="ECO:0000256" key="10">
    <source>
        <dbReference type="ARBA" id="ARBA00022989"/>
    </source>
</evidence>
<dbReference type="Proteomes" id="UP000230066">
    <property type="component" value="Unassembled WGS sequence"/>
</dbReference>
<keyword evidence="11" id="KW-0406">Ion transport</keyword>
<evidence type="ECO:0000256" key="6">
    <source>
        <dbReference type="ARBA" id="ARBA00022723"/>
    </source>
</evidence>
<feature type="chain" id="PRO_5020029784" evidence="17">
    <location>
        <begin position="21"/>
        <end position="1571"/>
    </location>
</feature>
<dbReference type="SUPFAM" id="SSF53300">
    <property type="entry name" value="vWA-like"/>
    <property type="match status" value="1"/>
</dbReference>
<dbReference type="InterPro" id="IPR036465">
    <property type="entry name" value="vWFA_dom_sf"/>
</dbReference>
<dbReference type="GO" id="GO:0005891">
    <property type="term" value="C:voltage-gated calcium channel complex"/>
    <property type="evidence" value="ECO:0007669"/>
    <property type="project" value="TreeGrafter"/>
</dbReference>
<comment type="subcellular location">
    <subcellularLocation>
        <location evidence="1">Membrane</location>
        <topology evidence="1">Single-pass type I membrane protein</topology>
    </subcellularLocation>
</comment>
<evidence type="ECO:0000256" key="9">
    <source>
        <dbReference type="ARBA" id="ARBA00022882"/>
    </source>
</evidence>
<evidence type="ECO:0000256" key="16">
    <source>
        <dbReference type="SAM" id="MobiDB-lite"/>
    </source>
</evidence>
<keyword evidence="15" id="KW-0407">Ion channel</keyword>
<dbReference type="Pfam" id="PF08473">
    <property type="entry name" value="VGCC_alpha2"/>
    <property type="match status" value="1"/>
</dbReference>
<evidence type="ECO:0000256" key="12">
    <source>
        <dbReference type="ARBA" id="ARBA00023136"/>
    </source>
</evidence>
<dbReference type="PROSITE" id="PS51257">
    <property type="entry name" value="PROKAR_LIPOPROTEIN"/>
    <property type="match status" value="1"/>
</dbReference>
<reference evidence="19" key="1">
    <citation type="submission" date="2019-03" db="EMBL/GenBank/DDBJ databases">
        <title>Improved annotation for the trematode Fasciola hepatica.</title>
        <authorList>
            <person name="Choi Y.-J."/>
            <person name="Martin J."/>
            <person name="Mitreva M."/>
        </authorList>
    </citation>
    <scope>NUCLEOTIDE SEQUENCE [LARGE SCALE GENOMIC DNA]</scope>
</reference>
<dbReference type="GO" id="GO:0046872">
    <property type="term" value="F:metal ion binding"/>
    <property type="evidence" value="ECO:0007669"/>
    <property type="project" value="UniProtKB-KW"/>
</dbReference>
<evidence type="ECO:0000256" key="7">
    <source>
        <dbReference type="ARBA" id="ARBA00022729"/>
    </source>
</evidence>